<protein>
    <submittedName>
        <fullName evidence="7">S9 family peptidase</fullName>
    </submittedName>
</protein>
<dbReference type="PANTHER" id="PTHR42881:SF13">
    <property type="entry name" value="PROLYL ENDOPEPTIDASE"/>
    <property type="match status" value="1"/>
</dbReference>
<dbReference type="OrthoDB" id="9801421at2"/>
<dbReference type="GO" id="GO:0005829">
    <property type="term" value="C:cytosol"/>
    <property type="evidence" value="ECO:0007669"/>
    <property type="project" value="TreeGrafter"/>
</dbReference>
<evidence type="ECO:0000313" key="8">
    <source>
        <dbReference type="Proteomes" id="UP000239504"/>
    </source>
</evidence>
<dbReference type="Proteomes" id="UP000239504">
    <property type="component" value="Unassembled WGS sequence"/>
</dbReference>
<dbReference type="InterPro" id="IPR023302">
    <property type="entry name" value="Pept_S9A_N"/>
</dbReference>
<dbReference type="InterPro" id="IPR051167">
    <property type="entry name" value="Prolyl_oligopep/macrocyclase"/>
</dbReference>
<dbReference type="Pfam" id="PF02897">
    <property type="entry name" value="Peptidase_S9_N"/>
    <property type="match status" value="1"/>
</dbReference>
<keyword evidence="8" id="KW-1185">Reference proteome</keyword>
<keyword evidence="1" id="KW-0645">Protease</keyword>
<feature type="signal peptide" evidence="4">
    <location>
        <begin position="1"/>
        <end position="23"/>
    </location>
</feature>
<reference evidence="7 8" key="1">
    <citation type="submission" date="2017-12" db="EMBL/GenBank/DDBJ databases">
        <authorList>
            <person name="Hurst M.R.H."/>
        </authorList>
    </citation>
    <scope>NUCLEOTIDE SEQUENCE [LARGE SCALE GENOMIC DNA]</scope>
    <source>
        <strain evidence="7 8">SY-3-19</strain>
    </source>
</reference>
<comment type="caution">
    <text evidence="7">The sequence shown here is derived from an EMBL/GenBank/DDBJ whole genome shotgun (WGS) entry which is preliminary data.</text>
</comment>
<dbReference type="PANTHER" id="PTHR42881">
    <property type="entry name" value="PROLYL ENDOPEPTIDASE"/>
    <property type="match status" value="1"/>
</dbReference>
<name>A0A2S7K6A2_9PROT</name>
<dbReference type="GO" id="GO:0004252">
    <property type="term" value="F:serine-type endopeptidase activity"/>
    <property type="evidence" value="ECO:0007669"/>
    <property type="project" value="InterPro"/>
</dbReference>
<dbReference type="EMBL" id="PJCH01000005">
    <property type="protein sequence ID" value="PQA88033.1"/>
    <property type="molecule type" value="Genomic_DNA"/>
</dbReference>
<keyword evidence="4" id="KW-0732">Signal</keyword>
<dbReference type="SUPFAM" id="SSF50993">
    <property type="entry name" value="Peptidase/esterase 'gauge' domain"/>
    <property type="match status" value="1"/>
</dbReference>
<evidence type="ECO:0000256" key="3">
    <source>
        <dbReference type="ARBA" id="ARBA00022825"/>
    </source>
</evidence>
<dbReference type="GO" id="GO:0070012">
    <property type="term" value="F:oligopeptidase activity"/>
    <property type="evidence" value="ECO:0007669"/>
    <property type="project" value="TreeGrafter"/>
</dbReference>
<evidence type="ECO:0000259" key="6">
    <source>
        <dbReference type="Pfam" id="PF02897"/>
    </source>
</evidence>
<feature type="domain" description="Peptidase S9A N-terminal" evidence="6">
    <location>
        <begin position="23"/>
        <end position="420"/>
    </location>
</feature>
<dbReference type="InterPro" id="IPR002470">
    <property type="entry name" value="Peptidase_S9A"/>
</dbReference>
<feature type="domain" description="Peptidase S9 prolyl oligopeptidase catalytic" evidence="5">
    <location>
        <begin position="504"/>
        <end position="705"/>
    </location>
</feature>
<accession>A0A2S7K6A2</accession>
<organism evidence="7 8">
    <name type="scientific">Hyphococcus luteus</name>
    <dbReference type="NCBI Taxonomy" id="2058213"/>
    <lineage>
        <taxon>Bacteria</taxon>
        <taxon>Pseudomonadati</taxon>
        <taxon>Pseudomonadota</taxon>
        <taxon>Alphaproteobacteria</taxon>
        <taxon>Parvularculales</taxon>
        <taxon>Parvularculaceae</taxon>
        <taxon>Hyphococcus</taxon>
    </lineage>
</organism>
<keyword evidence="3" id="KW-0720">Serine protease</keyword>
<evidence type="ECO:0000256" key="2">
    <source>
        <dbReference type="ARBA" id="ARBA00022801"/>
    </source>
</evidence>
<dbReference type="Gene3D" id="3.40.50.1820">
    <property type="entry name" value="alpha/beta hydrolase"/>
    <property type="match status" value="1"/>
</dbReference>
<dbReference type="Gene3D" id="2.130.10.120">
    <property type="entry name" value="Prolyl oligopeptidase, N-terminal domain"/>
    <property type="match status" value="1"/>
</dbReference>
<dbReference type="InterPro" id="IPR029058">
    <property type="entry name" value="AB_hydrolase_fold"/>
</dbReference>
<keyword evidence="2" id="KW-0378">Hydrolase</keyword>
<dbReference type="GO" id="GO:0006508">
    <property type="term" value="P:proteolysis"/>
    <property type="evidence" value="ECO:0007669"/>
    <property type="project" value="UniProtKB-KW"/>
</dbReference>
<gene>
    <name evidence="7" type="ORF">CW354_06785</name>
</gene>
<evidence type="ECO:0000259" key="5">
    <source>
        <dbReference type="Pfam" id="PF00326"/>
    </source>
</evidence>
<feature type="chain" id="PRO_5015709888" evidence="4">
    <location>
        <begin position="24"/>
        <end position="710"/>
    </location>
</feature>
<evidence type="ECO:0000256" key="1">
    <source>
        <dbReference type="ARBA" id="ARBA00022670"/>
    </source>
</evidence>
<sequence>MKKQFFCAAAAALAMISAAPAQAQPQTQDDPYQWLENIEGEKALDWVRAQNARSQEALEADPRFAPMYEEALSVLTSKARLALGSIHNGYVYNFWQDDEHVRGVWRRASVESYRAGAPEWETLVDVDALAEEEDRNWVWGGVDCLSPDYTHCMVELSDGGSDAAFWREFDSSDKAFVEGGFYIPEGKSSVAWLGPDTLLVGADTGEGSLTTSGYPRTVRRLARDAALDEAPVLYEGEETDVAVAAAVEQDNGGAHVFVVRSPSFFESEYYYARSEDDALGDLEKLPLPMNADFEGVLGGRAIFLLREEWTYDGETYESGAVIAYGLAGAEAQTVMTPAANQSVEDVEIGKSGLVISYLEDVSGKAARFTPRKKGGWKRKEIGLPDNGVIEIISAGGGTDDAMLSFESLTRPEALYYAPARGKLKKIAETPAFYDATGVVVEQRFATSADGTKVPYFIMGLDSVLKQGNAPTVQYGYGGFLIPILPVYYEDPARPQHGALAGLMWVKRGGVLVLSNIRGGGEYGPKWHQAALKENRQRAFDDFIAISEDLIETGVTSPEKLGAIGRSNGGLLMGAMLTQRPDLYAAIDCGVPLFDMKRYNKLLAGASWMGEYGDPDIPEEWAYISKYSPYQNLKAGEPYPKVLFYTSTKDDRVHPGHARKAAAKMDGLGYDFFYYENIEGGHGGTANQDQLAYRTALEYAYFARMLMPRSE</sequence>
<evidence type="ECO:0000256" key="4">
    <source>
        <dbReference type="SAM" id="SignalP"/>
    </source>
</evidence>
<evidence type="ECO:0000313" key="7">
    <source>
        <dbReference type="EMBL" id="PQA88033.1"/>
    </source>
</evidence>
<proteinExistence type="predicted"/>
<dbReference type="SUPFAM" id="SSF53474">
    <property type="entry name" value="alpha/beta-Hydrolases"/>
    <property type="match status" value="1"/>
</dbReference>
<dbReference type="AlphaFoldDB" id="A0A2S7K6A2"/>
<dbReference type="RefSeq" id="WP_104829278.1">
    <property type="nucleotide sequence ID" value="NZ_PJCH01000005.1"/>
</dbReference>
<dbReference type="PRINTS" id="PR00862">
    <property type="entry name" value="PROLIGOPTASE"/>
</dbReference>
<dbReference type="InterPro" id="IPR001375">
    <property type="entry name" value="Peptidase_S9_cat"/>
</dbReference>
<dbReference type="Pfam" id="PF00326">
    <property type="entry name" value="Peptidase_S9"/>
    <property type="match status" value="1"/>
</dbReference>